<dbReference type="CDD" id="cd00801">
    <property type="entry name" value="INT_P4_C"/>
    <property type="match status" value="1"/>
</dbReference>
<dbReference type="OrthoDB" id="9775880at2"/>
<dbReference type="SUPFAM" id="SSF56349">
    <property type="entry name" value="DNA breaking-rejoining enzymes"/>
    <property type="match status" value="1"/>
</dbReference>
<evidence type="ECO:0000256" key="2">
    <source>
        <dbReference type="ARBA" id="ARBA00022908"/>
    </source>
</evidence>
<organism evidence="6 7">
    <name type="scientific">Paraburkholderia caballeronis</name>
    <dbReference type="NCBI Taxonomy" id="416943"/>
    <lineage>
        <taxon>Bacteria</taxon>
        <taxon>Pseudomonadati</taxon>
        <taxon>Pseudomonadota</taxon>
        <taxon>Betaproteobacteria</taxon>
        <taxon>Burkholderiales</taxon>
        <taxon>Burkholderiaceae</taxon>
        <taxon>Paraburkholderia</taxon>
    </lineage>
</organism>
<comment type="similarity">
    <text evidence="1">Belongs to the 'phage' integrase family.</text>
</comment>
<dbReference type="Gene3D" id="1.10.443.10">
    <property type="entry name" value="Intergrase catalytic core"/>
    <property type="match status" value="1"/>
</dbReference>
<gene>
    <name evidence="6" type="ORF">SAMN05192542_11757</name>
</gene>
<dbReference type="InterPro" id="IPR013762">
    <property type="entry name" value="Integrase-like_cat_sf"/>
</dbReference>
<dbReference type="EMBL" id="FOAJ01000017">
    <property type="protein sequence ID" value="SEL90240.1"/>
    <property type="molecule type" value="Genomic_DNA"/>
</dbReference>
<dbReference type="GO" id="GO:0015074">
    <property type="term" value="P:DNA integration"/>
    <property type="evidence" value="ECO:0007669"/>
    <property type="project" value="UniProtKB-KW"/>
</dbReference>
<reference evidence="7" key="1">
    <citation type="submission" date="2016-10" db="EMBL/GenBank/DDBJ databases">
        <authorList>
            <person name="Varghese N."/>
            <person name="Submissions S."/>
        </authorList>
    </citation>
    <scope>NUCLEOTIDE SEQUENCE [LARGE SCALE GENOMIC DNA]</scope>
    <source>
        <strain evidence="7">LMG 26416</strain>
    </source>
</reference>
<accession>A0A1H7TZH6</accession>
<dbReference type="Pfam" id="PF00589">
    <property type="entry name" value="Phage_integrase"/>
    <property type="match status" value="1"/>
</dbReference>
<dbReference type="InterPro" id="IPR050808">
    <property type="entry name" value="Phage_Integrase"/>
</dbReference>
<dbReference type="RefSeq" id="WP_090545071.1">
    <property type="nucleotide sequence ID" value="NZ_FNSR01000001.1"/>
</dbReference>
<sequence>MAARQLHRLTALKIGKLDAPGQYPDGGNLYFQISPSGSRSWIFKFTLQGRSREMGLGPLSNVSLAAARVEAQKCRALLKAGADPIEARNAERRQRAMESPATRLFRDAAADHIKKHRGEWKNAKHASQWENTLETYAYPVIGDVDVRDVDTPMVVRILQPIWTEKRETAARVRGRIESILDSEKAQGRRSGENPARWRGHLELILPKRKRARRVRHHPALPYAQIPEFMRQLAQRPAMAARALHTLILTASRTSEVLFARPEEFDLKRRVWTIPAERMKMEIEHRVPLTDDVIAVVKPLLERAPPGSYVFAGKSPYKAMSNMAMLNLLERMGFSDITVHGFRSTFRDWTAECTEHPSDVAEMALAHAVENEVEAAYRRGDMLERRRRLMNDWARFCTDGSAAILSLPDQNAA</sequence>
<dbReference type="PANTHER" id="PTHR30629:SF2">
    <property type="entry name" value="PROPHAGE INTEGRASE INTS-RELATED"/>
    <property type="match status" value="1"/>
</dbReference>
<dbReference type="Pfam" id="PF13356">
    <property type="entry name" value="Arm-DNA-bind_3"/>
    <property type="match status" value="1"/>
</dbReference>
<dbReference type="PROSITE" id="PS51898">
    <property type="entry name" value="TYR_RECOMBINASE"/>
    <property type="match status" value="1"/>
</dbReference>
<dbReference type="InterPro" id="IPR011010">
    <property type="entry name" value="DNA_brk_join_enz"/>
</dbReference>
<feature type="domain" description="Tyr recombinase" evidence="5">
    <location>
        <begin position="215"/>
        <end position="389"/>
    </location>
</feature>
<evidence type="ECO:0000313" key="6">
    <source>
        <dbReference type="EMBL" id="SEL90240.1"/>
    </source>
</evidence>
<keyword evidence="7" id="KW-1185">Reference proteome</keyword>
<dbReference type="PANTHER" id="PTHR30629">
    <property type="entry name" value="PROPHAGE INTEGRASE"/>
    <property type="match status" value="1"/>
</dbReference>
<evidence type="ECO:0000256" key="3">
    <source>
        <dbReference type="ARBA" id="ARBA00023125"/>
    </source>
</evidence>
<dbReference type="GO" id="GO:0006310">
    <property type="term" value="P:DNA recombination"/>
    <property type="evidence" value="ECO:0007669"/>
    <property type="project" value="UniProtKB-KW"/>
</dbReference>
<keyword evidence="4" id="KW-0233">DNA recombination</keyword>
<name>A0A1H7TZH6_9BURK</name>
<dbReference type="Proteomes" id="UP000199120">
    <property type="component" value="Unassembled WGS sequence"/>
</dbReference>
<dbReference type="InterPro" id="IPR053876">
    <property type="entry name" value="Phage_int_M"/>
</dbReference>
<keyword evidence="3" id="KW-0238">DNA-binding</keyword>
<dbReference type="InterPro" id="IPR010998">
    <property type="entry name" value="Integrase_recombinase_N"/>
</dbReference>
<evidence type="ECO:0000256" key="4">
    <source>
        <dbReference type="ARBA" id="ARBA00023172"/>
    </source>
</evidence>
<keyword evidence="2" id="KW-0229">DNA integration</keyword>
<dbReference type="InterPro" id="IPR002104">
    <property type="entry name" value="Integrase_catalytic"/>
</dbReference>
<evidence type="ECO:0000259" key="5">
    <source>
        <dbReference type="PROSITE" id="PS51898"/>
    </source>
</evidence>
<dbReference type="GO" id="GO:0003677">
    <property type="term" value="F:DNA binding"/>
    <property type="evidence" value="ECO:0007669"/>
    <property type="project" value="UniProtKB-KW"/>
</dbReference>
<dbReference type="InterPro" id="IPR025166">
    <property type="entry name" value="Integrase_DNA_bind_dom"/>
</dbReference>
<dbReference type="Gene3D" id="1.10.150.130">
    <property type="match status" value="1"/>
</dbReference>
<dbReference type="Pfam" id="PF22022">
    <property type="entry name" value="Phage_int_M"/>
    <property type="match status" value="1"/>
</dbReference>
<dbReference type="Gene3D" id="3.30.160.390">
    <property type="entry name" value="Integrase, DNA-binding domain"/>
    <property type="match status" value="1"/>
</dbReference>
<evidence type="ECO:0000313" key="7">
    <source>
        <dbReference type="Proteomes" id="UP000199120"/>
    </source>
</evidence>
<dbReference type="STRING" id="416943.SAMN05445871_2393"/>
<protein>
    <submittedName>
        <fullName evidence="6">Integrase</fullName>
    </submittedName>
</protein>
<proteinExistence type="inferred from homology"/>
<dbReference type="AlphaFoldDB" id="A0A1H7TZH6"/>
<evidence type="ECO:0000256" key="1">
    <source>
        <dbReference type="ARBA" id="ARBA00008857"/>
    </source>
</evidence>
<dbReference type="InterPro" id="IPR038488">
    <property type="entry name" value="Integrase_DNA-bd_sf"/>
</dbReference>